<reference evidence="3 4" key="1">
    <citation type="submission" date="2016-10" db="EMBL/GenBank/DDBJ databases">
        <authorList>
            <person name="Varghese N."/>
            <person name="Submissions S."/>
        </authorList>
    </citation>
    <scope>NUCLEOTIDE SEQUENCE</scope>
    <source>
        <strain evidence="3">BP1-145</strain>
        <strain evidence="4">BP1-148</strain>
    </source>
</reference>
<evidence type="ECO:0000256" key="1">
    <source>
        <dbReference type="SAM" id="MobiDB-lite"/>
    </source>
</evidence>
<name>A0A1H0J5T4_9BACT</name>
<proteinExistence type="predicted"/>
<protein>
    <recommendedName>
        <fullName evidence="6">LTXXQ motif family protein</fullName>
    </recommendedName>
</protein>
<evidence type="ECO:0000313" key="5">
    <source>
        <dbReference type="Proteomes" id="UP000199134"/>
    </source>
</evidence>
<keyword evidence="4" id="KW-1185">Reference proteome</keyword>
<evidence type="ECO:0000313" key="3">
    <source>
        <dbReference type="EMBL" id="SDO39138.1"/>
    </source>
</evidence>
<dbReference type="EMBL" id="FNCQ01000004">
    <property type="protein sequence ID" value="SDG48474.1"/>
    <property type="molecule type" value="Genomic_DNA"/>
</dbReference>
<feature type="region of interest" description="Disordered" evidence="1">
    <location>
        <begin position="139"/>
        <end position="159"/>
    </location>
</feature>
<evidence type="ECO:0000313" key="2">
    <source>
        <dbReference type="EMBL" id="SDG48474.1"/>
    </source>
</evidence>
<reference evidence="2 5" key="2">
    <citation type="submission" date="2016-10" db="EMBL/GenBank/DDBJ databases">
        <authorList>
            <person name="de Groot N.N."/>
        </authorList>
    </citation>
    <scope>NUCLEOTIDE SEQUENCE [LARGE SCALE GENOMIC DNA]</scope>
    <source>
        <strain evidence="5">BP1-145</strain>
        <strain evidence="2">BP1-148</strain>
    </source>
</reference>
<organism evidence="3 5">
    <name type="scientific">Prevotella communis</name>
    <dbReference type="NCBI Taxonomy" id="2913614"/>
    <lineage>
        <taxon>Bacteria</taxon>
        <taxon>Pseudomonadati</taxon>
        <taxon>Bacteroidota</taxon>
        <taxon>Bacteroidia</taxon>
        <taxon>Bacteroidales</taxon>
        <taxon>Prevotellaceae</taxon>
        <taxon>Prevotella</taxon>
    </lineage>
</organism>
<accession>A0A1G7ULS9</accession>
<dbReference type="STRING" id="645274.SAMN04487901_104174"/>
<dbReference type="Proteomes" id="UP000199134">
    <property type="component" value="Unassembled WGS sequence"/>
</dbReference>
<gene>
    <name evidence="3" type="ORF">SAMN04487900_11848</name>
    <name evidence="2" type="ORF">SAMN04487901_104174</name>
</gene>
<evidence type="ECO:0008006" key="6">
    <source>
        <dbReference type="Google" id="ProtNLM"/>
    </source>
</evidence>
<sequence length="159" mass="19189">MLFFLFIAALTISAHEPQEEQKFSPEKFDAELHLFIINEAKLSPQEAAKFFPVYREMQNKQRGLYDRQRKLVTMTPNDESSCMKAIKERDDIDLEMKRIQKTYHERFLDLLPASKVYAVLKAEDKFYRHVFRRFNRNKPQFNWPQMQQQQRRGQQGNQK</sequence>
<dbReference type="Proteomes" id="UP000198779">
    <property type="component" value="Unassembled WGS sequence"/>
</dbReference>
<dbReference type="AlphaFoldDB" id="A0A1H0J5T4"/>
<evidence type="ECO:0000313" key="4">
    <source>
        <dbReference type="Proteomes" id="UP000198779"/>
    </source>
</evidence>
<dbReference type="EMBL" id="FNIW01000018">
    <property type="protein sequence ID" value="SDO39138.1"/>
    <property type="molecule type" value="Genomic_DNA"/>
</dbReference>
<accession>A0A1H0J5T4</accession>